<dbReference type="NCBIfam" id="NF001373">
    <property type="entry name" value="PRK00278.1-6"/>
    <property type="match status" value="1"/>
</dbReference>
<comment type="catalytic activity">
    <reaction evidence="1 8">
        <text>1-(2-carboxyphenylamino)-1-deoxy-D-ribulose 5-phosphate + H(+) = (1S,2R)-1-C-(indol-3-yl)glycerol 3-phosphate + CO2 + H2O</text>
        <dbReference type="Rhea" id="RHEA:23476"/>
        <dbReference type="ChEBI" id="CHEBI:15377"/>
        <dbReference type="ChEBI" id="CHEBI:15378"/>
        <dbReference type="ChEBI" id="CHEBI:16526"/>
        <dbReference type="ChEBI" id="CHEBI:58613"/>
        <dbReference type="ChEBI" id="CHEBI:58866"/>
        <dbReference type="EC" id="4.1.1.48"/>
    </reaction>
</comment>
<dbReference type="HAMAP" id="MF_00134_B">
    <property type="entry name" value="IGPS_B"/>
    <property type="match status" value="1"/>
</dbReference>
<keyword evidence="11" id="KW-1185">Reference proteome</keyword>
<comment type="pathway">
    <text evidence="2 8">Amino-acid biosynthesis; L-tryptophan biosynthesis; L-tryptophan from chorismate: step 4/5.</text>
</comment>
<dbReference type="GO" id="GO:0004425">
    <property type="term" value="F:indole-3-glycerol-phosphate synthase activity"/>
    <property type="evidence" value="ECO:0007669"/>
    <property type="project" value="UniProtKB-UniRule"/>
</dbReference>
<evidence type="ECO:0000256" key="1">
    <source>
        <dbReference type="ARBA" id="ARBA00001633"/>
    </source>
</evidence>
<organism evidence="10 11">
    <name type="scientific">Legionella londiniensis</name>
    <dbReference type="NCBI Taxonomy" id="45068"/>
    <lineage>
        <taxon>Bacteria</taxon>
        <taxon>Pseudomonadati</taxon>
        <taxon>Pseudomonadota</taxon>
        <taxon>Gammaproteobacteria</taxon>
        <taxon>Legionellales</taxon>
        <taxon>Legionellaceae</taxon>
        <taxon>Legionella</taxon>
    </lineage>
</organism>
<evidence type="ECO:0000256" key="7">
    <source>
        <dbReference type="ARBA" id="ARBA00023239"/>
    </source>
</evidence>
<gene>
    <name evidence="8 10" type="primary">trpC</name>
    <name evidence="10" type="ORF">Llon_1613</name>
</gene>
<dbReference type="FunFam" id="3.20.20.70:FF:000024">
    <property type="entry name" value="Indole-3-glycerol phosphate synthase"/>
    <property type="match status" value="1"/>
</dbReference>
<evidence type="ECO:0000256" key="3">
    <source>
        <dbReference type="ARBA" id="ARBA00022605"/>
    </source>
</evidence>
<dbReference type="InterPro" id="IPR045186">
    <property type="entry name" value="Indole-3-glycerol_P_synth"/>
</dbReference>
<evidence type="ECO:0000313" key="10">
    <source>
        <dbReference type="EMBL" id="KTD20727.1"/>
    </source>
</evidence>
<keyword evidence="6 8" id="KW-0057">Aromatic amino acid biosynthesis</keyword>
<keyword evidence="5 8" id="KW-0822">Tryptophan biosynthesis</keyword>
<dbReference type="InterPro" id="IPR001468">
    <property type="entry name" value="Indole-3-GlycerolPSynthase_CS"/>
</dbReference>
<dbReference type="Pfam" id="PF00218">
    <property type="entry name" value="IGPS"/>
    <property type="match status" value="1"/>
</dbReference>
<keyword evidence="4 8" id="KW-0210">Decarboxylase</keyword>
<dbReference type="EC" id="4.1.1.48" evidence="8"/>
<comment type="similarity">
    <text evidence="8">Belongs to the TrpC family.</text>
</comment>
<dbReference type="GO" id="GO:0000162">
    <property type="term" value="P:L-tryptophan biosynthetic process"/>
    <property type="evidence" value="ECO:0007669"/>
    <property type="project" value="UniProtKB-UniRule"/>
</dbReference>
<dbReference type="SUPFAM" id="SSF51366">
    <property type="entry name" value="Ribulose-phoshate binding barrel"/>
    <property type="match status" value="1"/>
</dbReference>
<comment type="caution">
    <text evidence="10">The sequence shown here is derived from an EMBL/GenBank/DDBJ whole genome shotgun (WGS) entry which is preliminary data.</text>
</comment>
<dbReference type="PATRIC" id="fig|45068.5.peg.1749"/>
<dbReference type="AlphaFoldDB" id="A0A0W0VKU4"/>
<dbReference type="RefSeq" id="WP_058529603.1">
    <property type="nucleotide sequence ID" value="NZ_CAAAHZ010000004.1"/>
</dbReference>
<evidence type="ECO:0000256" key="2">
    <source>
        <dbReference type="ARBA" id="ARBA00004696"/>
    </source>
</evidence>
<accession>A0A0W0VKU4</accession>
<dbReference type="InterPro" id="IPR013785">
    <property type="entry name" value="Aldolase_TIM"/>
</dbReference>
<proteinExistence type="inferred from homology"/>
<reference evidence="10 11" key="1">
    <citation type="submission" date="2015-11" db="EMBL/GenBank/DDBJ databases">
        <title>Genomic analysis of 38 Legionella species identifies large and diverse effector repertoires.</title>
        <authorList>
            <person name="Burstein D."/>
            <person name="Amaro F."/>
            <person name="Zusman T."/>
            <person name="Lifshitz Z."/>
            <person name="Cohen O."/>
            <person name="Gilbert J.A."/>
            <person name="Pupko T."/>
            <person name="Shuman H.A."/>
            <person name="Segal G."/>
        </authorList>
    </citation>
    <scope>NUCLEOTIDE SEQUENCE [LARGE SCALE GENOMIC DNA]</scope>
    <source>
        <strain evidence="10 11">ATCC 49505</strain>
    </source>
</reference>
<dbReference type="UniPathway" id="UPA00035">
    <property type="reaction ID" value="UER00043"/>
</dbReference>
<dbReference type="Proteomes" id="UP000054997">
    <property type="component" value="Unassembled WGS sequence"/>
</dbReference>
<evidence type="ECO:0000256" key="4">
    <source>
        <dbReference type="ARBA" id="ARBA00022793"/>
    </source>
</evidence>
<protein>
    <recommendedName>
        <fullName evidence="8">Indole-3-glycerol phosphate synthase</fullName>
        <shortName evidence="8">IGPS</shortName>
        <ecNumber evidence="8">4.1.1.48</ecNumber>
    </recommendedName>
</protein>
<dbReference type="OrthoDB" id="9804217at2"/>
<keyword evidence="7 8" id="KW-0456">Lyase</keyword>
<evidence type="ECO:0000256" key="5">
    <source>
        <dbReference type="ARBA" id="ARBA00022822"/>
    </source>
</evidence>
<sequence>MNSILEKIAAKKRDEINLARQKRPVHSINPQEFPSPRDFIAAIRARQPAVIAEIKKASPSKGIIRADFQVGEIAKTYEQHGASCLSVLTDIHFFQGHPTYIALAKTHSSLPVLRKDFIIDEYQVYESLILGADCILLIVAMLDDNQLQAYSELAEELGLAVLVESHTREELERALKLPTPLIGINNRNLHSFETNLQCSIELQKYIPEDKIIISESGIYTRFDIELMQAHGINTFLIGESFLRADDPGEALQLLLHHR</sequence>
<evidence type="ECO:0000256" key="6">
    <source>
        <dbReference type="ARBA" id="ARBA00023141"/>
    </source>
</evidence>
<dbReference type="STRING" id="45068.Llon_1613"/>
<dbReference type="GO" id="GO:0004640">
    <property type="term" value="F:phosphoribosylanthranilate isomerase activity"/>
    <property type="evidence" value="ECO:0007669"/>
    <property type="project" value="TreeGrafter"/>
</dbReference>
<feature type="domain" description="Indole-3-glycerol phosphate synthase" evidence="9">
    <location>
        <begin position="5"/>
        <end position="252"/>
    </location>
</feature>
<dbReference type="InterPro" id="IPR011060">
    <property type="entry name" value="RibuloseP-bd_barrel"/>
</dbReference>
<dbReference type="EMBL" id="LNYK01000019">
    <property type="protein sequence ID" value="KTD20727.1"/>
    <property type="molecule type" value="Genomic_DNA"/>
</dbReference>
<evidence type="ECO:0000259" key="9">
    <source>
        <dbReference type="Pfam" id="PF00218"/>
    </source>
</evidence>
<dbReference type="PROSITE" id="PS00614">
    <property type="entry name" value="IGPS"/>
    <property type="match status" value="1"/>
</dbReference>
<dbReference type="PANTHER" id="PTHR22854">
    <property type="entry name" value="TRYPTOPHAN BIOSYNTHESIS PROTEIN"/>
    <property type="match status" value="1"/>
</dbReference>
<keyword evidence="3 8" id="KW-0028">Amino-acid biosynthesis</keyword>
<evidence type="ECO:0000256" key="8">
    <source>
        <dbReference type="HAMAP-Rule" id="MF_00134"/>
    </source>
</evidence>
<name>A0A0W0VKU4_9GAMM</name>
<dbReference type="NCBIfam" id="NF001377">
    <property type="entry name" value="PRK00278.2-4"/>
    <property type="match status" value="1"/>
</dbReference>
<dbReference type="Gene3D" id="3.20.20.70">
    <property type="entry name" value="Aldolase class I"/>
    <property type="match status" value="1"/>
</dbReference>
<evidence type="ECO:0000313" key="11">
    <source>
        <dbReference type="Proteomes" id="UP000054997"/>
    </source>
</evidence>
<dbReference type="CDD" id="cd00331">
    <property type="entry name" value="IGPS"/>
    <property type="match status" value="1"/>
</dbReference>
<dbReference type="PANTHER" id="PTHR22854:SF2">
    <property type="entry name" value="INDOLE-3-GLYCEROL-PHOSPHATE SYNTHASE"/>
    <property type="match status" value="1"/>
</dbReference>
<dbReference type="InterPro" id="IPR013798">
    <property type="entry name" value="Indole-3-glycerol_P_synth_dom"/>
</dbReference>